<dbReference type="KEGG" id="srho:HH216_10055"/>
<gene>
    <name evidence="1" type="ORF">HH216_10055</name>
</gene>
<protein>
    <submittedName>
        <fullName evidence="1">Uncharacterized protein</fullName>
    </submittedName>
</protein>
<evidence type="ECO:0000313" key="2">
    <source>
        <dbReference type="Proteomes" id="UP000501128"/>
    </source>
</evidence>
<name>A0A7L5DKX8_9BACT</name>
<dbReference type="EMBL" id="CP051677">
    <property type="protein sequence ID" value="QJD78735.1"/>
    <property type="molecule type" value="Genomic_DNA"/>
</dbReference>
<dbReference type="AlphaFoldDB" id="A0A7L5DKX8"/>
<evidence type="ECO:0000313" key="1">
    <source>
        <dbReference type="EMBL" id="QJD78735.1"/>
    </source>
</evidence>
<proteinExistence type="predicted"/>
<dbReference type="Proteomes" id="UP000501128">
    <property type="component" value="Chromosome"/>
</dbReference>
<dbReference type="RefSeq" id="WP_169550703.1">
    <property type="nucleotide sequence ID" value="NZ_CP051677.1"/>
</dbReference>
<reference evidence="1 2" key="1">
    <citation type="submission" date="2020-04" db="EMBL/GenBank/DDBJ databases">
        <title>Genome sequencing of novel species.</title>
        <authorList>
            <person name="Heo J."/>
            <person name="Kim S.-J."/>
            <person name="Kim J.-S."/>
            <person name="Hong S.-B."/>
            <person name="Kwon S.-W."/>
        </authorList>
    </citation>
    <scope>NUCLEOTIDE SEQUENCE [LARGE SCALE GENOMIC DNA]</scope>
    <source>
        <strain evidence="1 2">CJU-R4</strain>
    </source>
</reference>
<organism evidence="1 2">
    <name type="scientific">Spirosoma rhododendri</name>
    <dbReference type="NCBI Taxonomy" id="2728024"/>
    <lineage>
        <taxon>Bacteria</taxon>
        <taxon>Pseudomonadati</taxon>
        <taxon>Bacteroidota</taxon>
        <taxon>Cytophagia</taxon>
        <taxon>Cytophagales</taxon>
        <taxon>Cytophagaceae</taxon>
        <taxon>Spirosoma</taxon>
    </lineage>
</organism>
<keyword evidence="2" id="KW-1185">Reference proteome</keyword>
<accession>A0A7L5DKX8</accession>
<sequence length="115" mass="12624">MRDYTDSLPVDLSALPVNQPVLLTIRGGDGDVSYSVFKDFSGRYTYGNVVNYPLGSVAAVRGKSLLTLTLVTDTNPFTNRTSLWFLVNNQRFAPFTADAEEDNGTVSYSITLSFV</sequence>